<keyword evidence="3" id="KW-1185">Reference proteome</keyword>
<keyword evidence="1" id="KW-1133">Transmembrane helix</keyword>
<accession>A0ABD1FIK8</accession>
<evidence type="ECO:0000313" key="2">
    <source>
        <dbReference type="EMBL" id="KAL1531482.1"/>
    </source>
</evidence>
<proteinExistence type="predicted"/>
<dbReference type="AlphaFoldDB" id="A0ABD1FIK8"/>
<sequence>MRVGASLSQFILSAFATLAILALLVIYAFKGDLSVSDIAFLVFLVGGLWFTTVEIGLSLWAESRKYSAESSPLLGEGVQSCVVDIPKGSQETQPSP</sequence>
<comment type="caution">
    <text evidence="2">The sequence shown here is derived from an EMBL/GenBank/DDBJ whole genome shotgun (WGS) entry which is preliminary data.</text>
</comment>
<gene>
    <name evidence="2" type="ORF">AAHA92_31613</name>
</gene>
<name>A0ABD1FIK8_SALDI</name>
<keyword evidence="1" id="KW-0472">Membrane</keyword>
<evidence type="ECO:0000313" key="3">
    <source>
        <dbReference type="Proteomes" id="UP001567538"/>
    </source>
</evidence>
<evidence type="ECO:0008006" key="4">
    <source>
        <dbReference type="Google" id="ProtNLM"/>
    </source>
</evidence>
<evidence type="ECO:0000256" key="1">
    <source>
        <dbReference type="SAM" id="Phobius"/>
    </source>
</evidence>
<reference evidence="2 3" key="1">
    <citation type="submission" date="2024-06" db="EMBL/GenBank/DDBJ databases">
        <title>A chromosome level genome sequence of Diviner's sage (Salvia divinorum).</title>
        <authorList>
            <person name="Ford S.A."/>
            <person name="Ro D.-K."/>
            <person name="Ness R.W."/>
            <person name="Phillips M.A."/>
        </authorList>
    </citation>
    <scope>NUCLEOTIDE SEQUENCE [LARGE SCALE GENOMIC DNA]</scope>
    <source>
        <strain evidence="2">SAF-2024a</strain>
        <tissue evidence="2">Leaf</tissue>
    </source>
</reference>
<protein>
    <recommendedName>
        <fullName evidence="4">MARVEL domain-containing protein</fullName>
    </recommendedName>
</protein>
<feature type="transmembrane region" description="Helical" evidence="1">
    <location>
        <begin position="38"/>
        <end position="61"/>
    </location>
</feature>
<dbReference type="Proteomes" id="UP001567538">
    <property type="component" value="Unassembled WGS sequence"/>
</dbReference>
<keyword evidence="1" id="KW-0812">Transmembrane</keyword>
<dbReference type="EMBL" id="JBEAFC010000014">
    <property type="protein sequence ID" value="KAL1531482.1"/>
    <property type="molecule type" value="Genomic_DNA"/>
</dbReference>
<organism evidence="2 3">
    <name type="scientific">Salvia divinorum</name>
    <name type="common">Maria pastora</name>
    <name type="synonym">Diviner's sage</name>
    <dbReference type="NCBI Taxonomy" id="28513"/>
    <lineage>
        <taxon>Eukaryota</taxon>
        <taxon>Viridiplantae</taxon>
        <taxon>Streptophyta</taxon>
        <taxon>Embryophyta</taxon>
        <taxon>Tracheophyta</taxon>
        <taxon>Spermatophyta</taxon>
        <taxon>Magnoliopsida</taxon>
        <taxon>eudicotyledons</taxon>
        <taxon>Gunneridae</taxon>
        <taxon>Pentapetalae</taxon>
        <taxon>asterids</taxon>
        <taxon>lamiids</taxon>
        <taxon>Lamiales</taxon>
        <taxon>Lamiaceae</taxon>
        <taxon>Nepetoideae</taxon>
        <taxon>Mentheae</taxon>
        <taxon>Salviinae</taxon>
        <taxon>Salvia</taxon>
        <taxon>Salvia subgen. Calosphace</taxon>
    </lineage>
</organism>